<dbReference type="Gene3D" id="3.30.460.10">
    <property type="entry name" value="Beta Polymerase, domain 2"/>
    <property type="match status" value="1"/>
</dbReference>
<dbReference type="InterPro" id="IPR052548">
    <property type="entry name" value="Type_VII_TA_antitoxin"/>
</dbReference>
<evidence type="ECO:0000259" key="1">
    <source>
        <dbReference type="Pfam" id="PF18765"/>
    </source>
</evidence>
<proteinExistence type="predicted"/>
<dbReference type="AlphaFoldDB" id="A0AB34L9M7"/>
<dbReference type="InterPro" id="IPR043519">
    <property type="entry name" value="NT_sf"/>
</dbReference>
<protein>
    <submittedName>
        <fullName evidence="2">Nucleotidyltransferase domain protein</fullName>
    </submittedName>
</protein>
<dbReference type="SUPFAM" id="SSF81301">
    <property type="entry name" value="Nucleotidyltransferase"/>
    <property type="match status" value="1"/>
</dbReference>
<dbReference type="Proteomes" id="UP000027850">
    <property type="component" value="Unassembled WGS sequence"/>
</dbReference>
<dbReference type="PANTHER" id="PTHR33933">
    <property type="entry name" value="NUCLEOTIDYLTRANSFERASE"/>
    <property type="match status" value="1"/>
</dbReference>
<dbReference type="PANTHER" id="PTHR33933:SF1">
    <property type="entry name" value="PROTEIN ADENYLYLTRANSFERASE MNTA-RELATED"/>
    <property type="match status" value="1"/>
</dbReference>
<dbReference type="Pfam" id="PF18765">
    <property type="entry name" value="Polbeta"/>
    <property type="match status" value="1"/>
</dbReference>
<name>A0AB34L9M7_PARDI</name>
<dbReference type="EMBL" id="JNHK01000096">
    <property type="protein sequence ID" value="KDS34994.1"/>
    <property type="molecule type" value="Genomic_DNA"/>
</dbReference>
<gene>
    <name evidence="2" type="ORF">M091_2734</name>
</gene>
<sequence>MPAGTKVFLFGSQARGDVHDESDWDILILLDKEKITYADFDTYAYPLIDLGWQFGEYFSTKLYTFTEWMKRKGTPFFKNVELDGIEL</sequence>
<reference evidence="2 3" key="1">
    <citation type="submission" date="2014-04" db="EMBL/GenBank/DDBJ databases">
        <authorList>
            <person name="Sears C."/>
            <person name="Carroll K."/>
            <person name="Sack B.R."/>
            <person name="Qadri F."/>
            <person name="Myers L.L."/>
            <person name="Chung G.-T."/>
            <person name="Escheverria P."/>
            <person name="Fraser C.M."/>
            <person name="Sadzewicz L."/>
            <person name="Shefchek K.A."/>
            <person name="Tallon L."/>
            <person name="Das S.P."/>
            <person name="Daugherty S."/>
            <person name="Mongodin E.F."/>
        </authorList>
    </citation>
    <scope>NUCLEOTIDE SEQUENCE [LARGE SCALE GENOMIC DNA]</scope>
    <source>
        <strain evidence="2 3">3776 D15 i</strain>
    </source>
</reference>
<feature type="domain" description="Polymerase beta nucleotidyltransferase" evidence="1">
    <location>
        <begin position="6"/>
        <end position="39"/>
    </location>
</feature>
<evidence type="ECO:0000313" key="3">
    <source>
        <dbReference type="Proteomes" id="UP000027850"/>
    </source>
</evidence>
<dbReference type="CDD" id="cd05403">
    <property type="entry name" value="NT_KNTase_like"/>
    <property type="match status" value="1"/>
</dbReference>
<accession>A0AB34L9M7</accession>
<evidence type="ECO:0000313" key="2">
    <source>
        <dbReference type="EMBL" id="KDS34994.1"/>
    </source>
</evidence>
<comment type="caution">
    <text evidence="2">The sequence shown here is derived from an EMBL/GenBank/DDBJ whole genome shotgun (WGS) entry which is preliminary data.</text>
</comment>
<dbReference type="InterPro" id="IPR041633">
    <property type="entry name" value="Polbeta"/>
</dbReference>
<organism evidence="2 3">
    <name type="scientific">Parabacteroides distasonis str. 3776 D15 i</name>
    <dbReference type="NCBI Taxonomy" id="1339342"/>
    <lineage>
        <taxon>Bacteria</taxon>
        <taxon>Pseudomonadati</taxon>
        <taxon>Bacteroidota</taxon>
        <taxon>Bacteroidia</taxon>
        <taxon>Bacteroidales</taxon>
        <taxon>Tannerellaceae</taxon>
        <taxon>Parabacteroides</taxon>
    </lineage>
</organism>